<keyword evidence="11" id="KW-1185">Reference proteome</keyword>
<feature type="transmembrane region" description="Helical" evidence="9">
    <location>
        <begin position="652"/>
        <end position="672"/>
    </location>
</feature>
<dbReference type="Proteomes" id="UP000695000">
    <property type="component" value="Unplaced"/>
</dbReference>
<dbReference type="InterPro" id="IPR002455">
    <property type="entry name" value="GPCR3_GABA-B"/>
</dbReference>
<dbReference type="Pfam" id="PF01094">
    <property type="entry name" value="ANF_receptor"/>
    <property type="match status" value="1"/>
</dbReference>
<evidence type="ECO:0000256" key="4">
    <source>
        <dbReference type="ARBA" id="ARBA00023040"/>
    </source>
</evidence>
<evidence type="ECO:0000256" key="2">
    <source>
        <dbReference type="ARBA" id="ARBA00022692"/>
    </source>
</evidence>
<proteinExistence type="predicted"/>
<protein>
    <submittedName>
        <fullName evidence="12">Gamma-aminobutyric acid type B receptor subunit 2 isoform X1</fullName>
    </submittedName>
</protein>
<dbReference type="PANTHER" id="PTHR10519">
    <property type="entry name" value="GABA-B RECEPTOR"/>
    <property type="match status" value="1"/>
</dbReference>
<dbReference type="PRINTS" id="PR01176">
    <property type="entry name" value="GABABRECEPTR"/>
</dbReference>
<feature type="transmembrane region" description="Helical" evidence="9">
    <location>
        <begin position="773"/>
        <end position="795"/>
    </location>
</feature>
<reference evidence="12" key="1">
    <citation type="submission" date="2025-08" db="UniProtKB">
        <authorList>
            <consortium name="RefSeq"/>
        </authorList>
    </citation>
    <scope>IDENTIFICATION</scope>
    <source>
        <tissue evidence="12">Whole Larva</tissue>
    </source>
</reference>
<evidence type="ECO:0000256" key="1">
    <source>
        <dbReference type="ARBA" id="ARBA00004141"/>
    </source>
</evidence>
<evidence type="ECO:0000259" key="10">
    <source>
        <dbReference type="PROSITE" id="PS50259"/>
    </source>
</evidence>
<evidence type="ECO:0000256" key="3">
    <source>
        <dbReference type="ARBA" id="ARBA00022989"/>
    </source>
</evidence>
<dbReference type="CDD" id="cd06366">
    <property type="entry name" value="PBP1_GABAb_receptor"/>
    <property type="match status" value="1"/>
</dbReference>
<evidence type="ECO:0000256" key="6">
    <source>
        <dbReference type="ARBA" id="ARBA00023170"/>
    </source>
</evidence>
<feature type="transmembrane region" description="Helical" evidence="9">
    <location>
        <begin position="711"/>
        <end position="731"/>
    </location>
</feature>
<dbReference type="Pfam" id="PF00003">
    <property type="entry name" value="7tm_3"/>
    <property type="match status" value="1"/>
</dbReference>
<dbReference type="InterPro" id="IPR028082">
    <property type="entry name" value="Peripla_BP_I"/>
</dbReference>
<dbReference type="Gene3D" id="3.40.50.2300">
    <property type="match status" value="2"/>
</dbReference>
<dbReference type="RefSeq" id="XP_017770671.1">
    <property type="nucleotide sequence ID" value="XM_017915182.1"/>
</dbReference>
<evidence type="ECO:0000313" key="12">
    <source>
        <dbReference type="RefSeq" id="XP_017770671.1"/>
    </source>
</evidence>
<keyword evidence="4" id="KW-0297">G-protein coupled receptor</keyword>
<dbReference type="SUPFAM" id="SSF53822">
    <property type="entry name" value="Periplasmic binding protein-like I"/>
    <property type="match status" value="1"/>
</dbReference>
<organism evidence="11 12">
    <name type="scientific">Nicrophorus vespilloides</name>
    <name type="common">Boreal carrion beetle</name>
    <dbReference type="NCBI Taxonomy" id="110193"/>
    <lineage>
        <taxon>Eukaryota</taxon>
        <taxon>Metazoa</taxon>
        <taxon>Ecdysozoa</taxon>
        <taxon>Arthropoda</taxon>
        <taxon>Hexapoda</taxon>
        <taxon>Insecta</taxon>
        <taxon>Pterygota</taxon>
        <taxon>Neoptera</taxon>
        <taxon>Endopterygota</taxon>
        <taxon>Coleoptera</taxon>
        <taxon>Polyphaga</taxon>
        <taxon>Staphyliniformia</taxon>
        <taxon>Silphidae</taxon>
        <taxon>Nicrophorinae</taxon>
        <taxon>Nicrophorus</taxon>
    </lineage>
</organism>
<accession>A0ABM1M7X1</accession>
<evidence type="ECO:0000313" key="11">
    <source>
        <dbReference type="Proteomes" id="UP000695000"/>
    </source>
</evidence>
<dbReference type="InterPro" id="IPR001828">
    <property type="entry name" value="ANF_lig-bd_rcpt"/>
</dbReference>
<keyword evidence="3 9" id="KW-1133">Transmembrane helix</keyword>
<dbReference type="PANTHER" id="PTHR10519:SF46">
    <property type="entry name" value="METABOTROPIC GABA-B RECEPTOR SUBTYPE 3, ISOFORM A"/>
    <property type="match status" value="1"/>
</dbReference>
<evidence type="ECO:0000256" key="8">
    <source>
        <dbReference type="ARBA" id="ARBA00023224"/>
    </source>
</evidence>
<evidence type="ECO:0000256" key="9">
    <source>
        <dbReference type="SAM" id="Phobius"/>
    </source>
</evidence>
<feature type="domain" description="G-protein coupled receptors family 3 profile" evidence="10">
    <location>
        <begin position="607"/>
        <end position="804"/>
    </location>
</feature>
<dbReference type="InterPro" id="IPR017978">
    <property type="entry name" value="GPCR_3_C"/>
</dbReference>
<keyword evidence="6 12" id="KW-0675">Receptor</keyword>
<dbReference type="GeneID" id="108558306"/>
<keyword evidence="7" id="KW-0325">Glycoprotein</keyword>
<name>A0ABM1M7X1_NICVS</name>
<keyword evidence="2 9" id="KW-0812">Transmembrane</keyword>
<feature type="transmembrane region" description="Helical" evidence="9">
    <location>
        <begin position="746"/>
        <end position="767"/>
    </location>
</feature>
<keyword evidence="5 9" id="KW-0472">Membrane</keyword>
<dbReference type="PROSITE" id="PS50259">
    <property type="entry name" value="G_PROTEIN_RECEP_F3_4"/>
    <property type="match status" value="1"/>
</dbReference>
<feature type="transmembrane region" description="Helical" evidence="9">
    <location>
        <begin position="534"/>
        <end position="555"/>
    </location>
</feature>
<gene>
    <name evidence="12" type="primary">LOC108558306</name>
</gene>
<evidence type="ECO:0000256" key="7">
    <source>
        <dbReference type="ARBA" id="ARBA00023180"/>
    </source>
</evidence>
<keyword evidence="8" id="KW-0807">Transducer</keyword>
<comment type="subcellular location">
    <subcellularLocation>
        <location evidence="1">Membrane</location>
        <topology evidence="1">Multi-pass membrane protein</topology>
    </subcellularLocation>
</comment>
<feature type="transmembrane region" description="Helical" evidence="9">
    <location>
        <begin position="612"/>
        <end position="631"/>
    </location>
</feature>
<dbReference type="CDD" id="cd15047">
    <property type="entry name" value="7tmC_GABA-B-like"/>
    <property type="match status" value="1"/>
</dbReference>
<evidence type="ECO:0000256" key="5">
    <source>
        <dbReference type="ARBA" id="ARBA00023136"/>
    </source>
</evidence>
<feature type="transmembrane region" description="Helical" evidence="9">
    <location>
        <begin position="575"/>
        <end position="592"/>
    </location>
</feature>
<sequence length="973" mass="111211">MWLFARHVRAFLVSVAVLTVILNLQDKNSSKKSHLTIGANESWGNDSSSEYGDDYDLFDEEETSEMLEDVKKQKYREFVLGGRSARGEDDSDLHVLGLFEMTTKHGIRDEGFAEVFAAQMAVDHINRKNLLSGHRIKLLINDTQCDPGAGIDRFFHALYSKKIIIMLLGSGCSNVTESLANIVPYWNILQVSFGSTSPSLSDRNKFPLFFRTVAPDSSHNDAKAAFIRKYKWDTVATFSQRENIYLFPINNLIINLEKSDVQCAKSITFSLSNFKERLKALKELNVRIIVGSFSAKIAPRIFCEIYKLKMFGIDYVWILQDRQATWWRDTKDCRHGHLREATEGVIFLEHHNMIPDNGVAISGLSNKQFDDAFNKSLHSRHARQTYDAIWAMALAMKAVSTRNDYNLTDFFYDDDKFIDEAVGYMQELRFMGVSVSVSLVSISSCLFFLCFRFSFTICFARQGPVRFRGADRVGNSIITQIQGGVSKTVAIYYVDDGRLDFKCYGCNAIRWREGKVPIAKRVLRFKLVTIPKSAFYLVSIVSGMGILACILFLCFNYRYREQKVIKLSSPRLNNIAVSGCVLVYAAVILLGIDIRTVLRVSHFAKLCTMRVYLLSAGFSLAFGSIFAKTYRIQRIFTYSTSVRDKFLKDKQLISLIFVLLIIDAVIIALWVYTDPMQRHLHNLTMQISSDDRSVLYQPQVEVCKCNNTTGWFIAICVYKGFLLTMGVYTAWETRRIKVDALNDSQYIGISVYSTFFASLVVFVTHFLTDYILLSYIARTFSILTSTTITLLLLFVPKLKSVLFEDGEDKDQVMQSMGLKIECNTRRLRIDDPHEIAYRMEVQNKVYRCEIQALDKEIAILEGLLRRQSSSPNYPKVSRASWPSTHLQGIESMARRPFLSETTLLEEDDDNVITFLADRPRVLDKLRTFFSRRIPSWRSRFVNGLPPPPQPQPPPPIEVSKPFIIPINENPLHT</sequence>
<dbReference type="PRINTS" id="PR01177">
    <property type="entry name" value="GABAB1RECPTR"/>
</dbReference>